<dbReference type="AlphaFoldDB" id="A0A5B8NMX6"/>
<dbReference type="NCBIfam" id="NF045510">
    <property type="entry name" value="4Cys_prefix_kin"/>
    <property type="match status" value="1"/>
</dbReference>
<name>A0A5B8NMX6_9CHRO</name>
<feature type="repeat" description="WD" evidence="3">
    <location>
        <begin position="502"/>
        <end position="545"/>
    </location>
</feature>
<dbReference type="PROSITE" id="PS50294">
    <property type="entry name" value="WD_REPEATS_REGION"/>
    <property type="match status" value="6"/>
</dbReference>
<dbReference type="InterPro" id="IPR015943">
    <property type="entry name" value="WD40/YVTN_repeat-like_dom_sf"/>
</dbReference>
<keyword evidence="1 3" id="KW-0853">WD repeat</keyword>
<dbReference type="InterPro" id="IPR020472">
    <property type="entry name" value="WD40_PAC1"/>
</dbReference>
<keyword evidence="5" id="KW-0418">Kinase</keyword>
<feature type="repeat" description="WD" evidence="3">
    <location>
        <begin position="546"/>
        <end position="587"/>
    </location>
</feature>
<feature type="repeat" description="WD" evidence="3">
    <location>
        <begin position="460"/>
        <end position="501"/>
    </location>
</feature>
<feature type="repeat" description="WD" evidence="3">
    <location>
        <begin position="589"/>
        <end position="630"/>
    </location>
</feature>
<dbReference type="CDD" id="cd00200">
    <property type="entry name" value="WD40"/>
    <property type="match status" value="1"/>
</dbReference>
<dbReference type="SUPFAM" id="SSF56112">
    <property type="entry name" value="Protein kinase-like (PK-like)"/>
    <property type="match status" value="1"/>
</dbReference>
<accession>A0A5B8NMX6</accession>
<dbReference type="KEGG" id="enn:FRE64_10935"/>
<keyword evidence="2" id="KW-0677">Repeat</keyword>
<sequence>MKDVAYCFNPYCLYPDNSKQQTKCQNCGFPLIIAQQYRACKLLASGRFGRTFLGRDISQSRFCIIKQFFPKTEEGILLNSRKAKQLFHSEAKRLQQLGHHAQIPQLYDHLEQDSYHYIVQEWINGENLATELYSKGTFSEREIRKLLKSLLPVLHYLQEASVIHRDIKPENIIRRRPNATNQESPELVLVDFGAAKLASLSEIEQTGTIIGSPGYAAPEQVYGKPTFASDIYSLGVTCLHLLTGVSPFDLYTPLENKLLWRDYLKNAPISDSLAAILDGMTAFDLRQRYSSPQQVLSALGVLSPLPSTLTLKKDFTPENKSVIKLSSGKGAIYSLDFSGDGNFLASGGGGEWGRLIGKDNCVRLWRVGNWQTHSKLTQHAAPITAVQFTPDSRFLISGSRDKTIKVWNLQTQQLDKTLKGHRSEITSLQVSSHGDVILTGSTGGEIILWSLQTGQLLDRLTLEQGAIYALSLSPDGEYFALGGSDLKVQVWELQTFKPLFSLTGHTDIVSSLNFSPNGKYLASGSGDWDCSIKLWDLATQKRLQTIRGHKWAVNSLQFSPDGQYLASGSSDKTVQVVSLFREKRLRRCWSRHQAPVNTVVFSPNGSCLASGSEDETIRLWMLNSSQELSYQGEASINLAL</sequence>
<dbReference type="Gene3D" id="1.10.510.10">
    <property type="entry name" value="Transferase(Phosphotransferase) domain 1"/>
    <property type="match status" value="1"/>
</dbReference>
<dbReference type="PANTHER" id="PTHR19879:SF9">
    <property type="entry name" value="TRANSCRIPTION INITIATION FACTOR TFIID SUBUNIT 5"/>
    <property type="match status" value="1"/>
</dbReference>
<dbReference type="SMART" id="SM00220">
    <property type="entry name" value="S_TKc"/>
    <property type="match status" value="1"/>
</dbReference>
<feature type="repeat" description="WD" evidence="3">
    <location>
        <begin position="418"/>
        <end position="459"/>
    </location>
</feature>
<proteinExistence type="predicted"/>
<dbReference type="PANTHER" id="PTHR19879">
    <property type="entry name" value="TRANSCRIPTION INITIATION FACTOR TFIID"/>
    <property type="match status" value="1"/>
</dbReference>
<dbReference type="OrthoDB" id="447211at2"/>
<evidence type="ECO:0000259" key="4">
    <source>
        <dbReference type="PROSITE" id="PS50011"/>
    </source>
</evidence>
<reference evidence="5" key="1">
    <citation type="submission" date="2019-08" db="EMBL/GenBank/DDBJ databases">
        <title>Carotenoids and Carotenoid Binding Proteins in the Halophilic Cyanobacterium Euhalothece sp. ZM00.</title>
        <authorList>
            <person name="Cho S.M."/>
            <person name="Song J.Y."/>
            <person name="Park Y.-I."/>
        </authorList>
    </citation>
    <scope>NUCLEOTIDE SEQUENCE [LARGE SCALE GENOMIC DNA]</scope>
    <source>
        <strain evidence="5">Z-M001</strain>
    </source>
</reference>
<dbReference type="InterPro" id="IPR019775">
    <property type="entry name" value="WD40_repeat_CS"/>
</dbReference>
<keyword evidence="6" id="KW-1185">Reference proteome</keyword>
<dbReference type="SUPFAM" id="SSF50978">
    <property type="entry name" value="WD40 repeat-like"/>
    <property type="match status" value="1"/>
</dbReference>
<evidence type="ECO:0000256" key="1">
    <source>
        <dbReference type="ARBA" id="ARBA00022574"/>
    </source>
</evidence>
<dbReference type="GO" id="GO:0004672">
    <property type="term" value="F:protein kinase activity"/>
    <property type="evidence" value="ECO:0007669"/>
    <property type="project" value="InterPro"/>
</dbReference>
<evidence type="ECO:0000256" key="3">
    <source>
        <dbReference type="PROSITE-ProRule" id="PRU00221"/>
    </source>
</evidence>
<gene>
    <name evidence="5" type="ORF">FRE64_10935</name>
</gene>
<evidence type="ECO:0000313" key="5">
    <source>
        <dbReference type="EMBL" id="QDZ40424.1"/>
    </source>
</evidence>
<dbReference type="Pfam" id="PF00069">
    <property type="entry name" value="Pkinase"/>
    <property type="match status" value="1"/>
</dbReference>
<dbReference type="RefSeq" id="WP_146296159.1">
    <property type="nucleotide sequence ID" value="NZ_CP042326.1"/>
</dbReference>
<dbReference type="Pfam" id="PF00400">
    <property type="entry name" value="WD40"/>
    <property type="match status" value="7"/>
</dbReference>
<dbReference type="GO" id="GO:0005524">
    <property type="term" value="F:ATP binding"/>
    <property type="evidence" value="ECO:0007669"/>
    <property type="project" value="InterPro"/>
</dbReference>
<dbReference type="Gene3D" id="2.130.10.10">
    <property type="entry name" value="YVTN repeat-like/Quinoprotein amine dehydrogenase"/>
    <property type="match status" value="3"/>
</dbReference>
<evidence type="ECO:0000313" key="6">
    <source>
        <dbReference type="Proteomes" id="UP000318453"/>
    </source>
</evidence>
<dbReference type="InterPro" id="IPR011009">
    <property type="entry name" value="Kinase-like_dom_sf"/>
</dbReference>
<evidence type="ECO:0000256" key="2">
    <source>
        <dbReference type="ARBA" id="ARBA00022737"/>
    </source>
</evidence>
<dbReference type="PROSITE" id="PS00678">
    <property type="entry name" value="WD_REPEATS_1"/>
    <property type="match status" value="1"/>
</dbReference>
<dbReference type="InterPro" id="IPR001680">
    <property type="entry name" value="WD40_rpt"/>
</dbReference>
<dbReference type="SMART" id="SM00320">
    <property type="entry name" value="WD40"/>
    <property type="match status" value="7"/>
</dbReference>
<protein>
    <submittedName>
        <fullName evidence="5">Protein kinase</fullName>
    </submittedName>
</protein>
<feature type="domain" description="Protein kinase" evidence="4">
    <location>
        <begin position="37"/>
        <end position="302"/>
    </location>
</feature>
<feature type="repeat" description="WD" evidence="3">
    <location>
        <begin position="376"/>
        <end position="417"/>
    </location>
</feature>
<dbReference type="InterPro" id="IPR000719">
    <property type="entry name" value="Prot_kinase_dom"/>
</dbReference>
<dbReference type="PROSITE" id="PS50011">
    <property type="entry name" value="PROTEIN_KINASE_DOM"/>
    <property type="match status" value="1"/>
</dbReference>
<dbReference type="EMBL" id="CP042326">
    <property type="protein sequence ID" value="QDZ40424.1"/>
    <property type="molecule type" value="Genomic_DNA"/>
</dbReference>
<organism evidence="5 6">
    <name type="scientific">Euhalothece natronophila Z-M001</name>
    <dbReference type="NCBI Taxonomy" id="522448"/>
    <lineage>
        <taxon>Bacteria</taxon>
        <taxon>Bacillati</taxon>
        <taxon>Cyanobacteriota</taxon>
        <taxon>Cyanophyceae</taxon>
        <taxon>Oscillatoriophycideae</taxon>
        <taxon>Chroococcales</taxon>
        <taxon>Halothecacae</taxon>
        <taxon>Halothece cluster</taxon>
        <taxon>Euhalothece</taxon>
    </lineage>
</organism>
<dbReference type="PRINTS" id="PR00320">
    <property type="entry name" value="GPROTEINBRPT"/>
</dbReference>
<dbReference type="CDD" id="cd14014">
    <property type="entry name" value="STKc_PknB_like"/>
    <property type="match status" value="1"/>
</dbReference>
<keyword evidence="5" id="KW-0808">Transferase</keyword>
<dbReference type="Proteomes" id="UP000318453">
    <property type="component" value="Chromosome"/>
</dbReference>
<dbReference type="InterPro" id="IPR036322">
    <property type="entry name" value="WD40_repeat_dom_sf"/>
</dbReference>
<dbReference type="PROSITE" id="PS50082">
    <property type="entry name" value="WD_REPEATS_2"/>
    <property type="match status" value="6"/>
</dbReference>